<accession>A0ABD6EG66</accession>
<organism evidence="1 2">
    <name type="scientific">Gnathostoma spinigerum</name>
    <dbReference type="NCBI Taxonomy" id="75299"/>
    <lineage>
        <taxon>Eukaryota</taxon>
        <taxon>Metazoa</taxon>
        <taxon>Ecdysozoa</taxon>
        <taxon>Nematoda</taxon>
        <taxon>Chromadorea</taxon>
        <taxon>Rhabditida</taxon>
        <taxon>Spirurina</taxon>
        <taxon>Gnathostomatomorpha</taxon>
        <taxon>Gnathostomatoidea</taxon>
        <taxon>Gnathostomatidae</taxon>
        <taxon>Gnathostoma</taxon>
    </lineage>
</organism>
<dbReference type="Proteomes" id="UP001608902">
    <property type="component" value="Unassembled WGS sequence"/>
</dbReference>
<proteinExistence type="predicted"/>
<gene>
    <name evidence="1" type="ORF">AB6A40_005642</name>
</gene>
<evidence type="ECO:0000313" key="2">
    <source>
        <dbReference type="Proteomes" id="UP001608902"/>
    </source>
</evidence>
<comment type="caution">
    <text evidence="1">The sequence shown here is derived from an EMBL/GenBank/DDBJ whole genome shotgun (WGS) entry which is preliminary data.</text>
</comment>
<evidence type="ECO:0000313" key="1">
    <source>
        <dbReference type="EMBL" id="MFH4978933.1"/>
    </source>
</evidence>
<keyword evidence="2" id="KW-1185">Reference proteome</keyword>
<sequence>MTKGGTTFNMLYESFCSVEGICDDSYQLRSVIIGDKSVIFNKDDVTPVRSSEHLPSSGNQRRETMYFLVDISSELSGTQDFNFGTFYEADSFEKVHSCENCNYCNFTWDKL</sequence>
<protein>
    <submittedName>
        <fullName evidence="1">Uncharacterized protein</fullName>
    </submittedName>
</protein>
<dbReference type="AlphaFoldDB" id="A0ABD6EG66"/>
<name>A0ABD6EG66_9BILA</name>
<dbReference type="EMBL" id="JBGFUD010003677">
    <property type="protein sequence ID" value="MFH4978933.1"/>
    <property type="molecule type" value="Genomic_DNA"/>
</dbReference>
<reference evidence="1 2" key="1">
    <citation type="submission" date="2024-08" db="EMBL/GenBank/DDBJ databases">
        <title>Gnathostoma spinigerum genome.</title>
        <authorList>
            <person name="Gonzalez-Bertolin B."/>
            <person name="Monzon S."/>
            <person name="Zaballos A."/>
            <person name="Jimenez P."/>
            <person name="Dekumyoy P."/>
            <person name="Varona S."/>
            <person name="Cuesta I."/>
            <person name="Sumanam S."/>
            <person name="Adisakwattana P."/>
            <person name="Gasser R.B."/>
            <person name="Hernandez-Gonzalez A."/>
            <person name="Young N.D."/>
            <person name="Perteguer M.J."/>
        </authorList>
    </citation>
    <scope>NUCLEOTIDE SEQUENCE [LARGE SCALE GENOMIC DNA]</scope>
    <source>
        <strain evidence="1">AL3</strain>
        <tissue evidence="1">Liver</tissue>
    </source>
</reference>